<dbReference type="Proteomes" id="UP000295550">
    <property type="component" value="Unassembled WGS sequence"/>
</dbReference>
<comment type="caution">
    <text evidence="1">The sequence shown here is derived from an EMBL/GenBank/DDBJ whole genome shotgun (WGS) entry which is preliminary data.</text>
</comment>
<evidence type="ECO:0000313" key="2">
    <source>
        <dbReference type="Proteomes" id="UP000295550"/>
    </source>
</evidence>
<gene>
    <name evidence="1" type="ORF">C5468_06770</name>
</gene>
<dbReference type="AlphaFoldDB" id="A0A4R4JH14"/>
<protein>
    <submittedName>
        <fullName evidence="1">Uncharacterized protein</fullName>
    </submittedName>
</protein>
<sequence>MFPPLIKSDLGIANAALERRAPDDSYLIFNLTTLFVFRMTQPSIFKHYRKVNFCQLFDENLIAFF</sequence>
<name>A0A4R4JH14_PHOLU</name>
<proteinExistence type="predicted"/>
<organism evidence="1 2">
    <name type="scientific">Photorhabdus luminescens subsp. mexicana</name>
    <dbReference type="NCBI Taxonomy" id="2100167"/>
    <lineage>
        <taxon>Bacteria</taxon>
        <taxon>Pseudomonadati</taxon>
        <taxon>Pseudomonadota</taxon>
        <taxon>Gammaproteobacteria</taxon>
        <taxon>Enterobacterales</taxon>
        <taxon>Morganellaceae</taxon>
        <taxon>Photorhabdus</taxon>
    </lineage>
</organism>
<dbReference type="EMBL" id="PUJX01000006">
    <property type="protein sequence ID" value="TDB53388.1"/>
    <property type="molecule type" value="Genomic_DNA"/>
</dbReference>
<accession>A0A4R4JH14</accession>
<reference evidence="1 2" key="1">
    <citation type="journal article" date="2019" name="Int. J. Syst. Evol. Microbiol.">
        <title>Photorhabdus khanii subsp. guanajuatensis subsp. nov., isolated from Heterorhabditis atacamensis, and Photorhabdus luminescens subsp. mexicana subsp. nov., isolated from Heterorhabditis mexicana entomopathogenic nematodes.</title>
        <authorList>
            <person name="Machado R.A.R."/>
            <person name="Bruno P."/>
            <person name="Arce C.C.M."/>
            <person name="Liechti N."/>
            <person name="Kohler A."/>
            <person name="Bernal J."/>
            <person name="Bruggmann R."/>
            <person name="Turlings T.C.J."/>
        </authorList>
    </citation>
    <scope>NUCLEOTIDE SEQUENCE [LARGE SCALE GENOMIC DNA]</scope>
    <source>
        <strain evidence="1 2">MEX47-22</strain>
    </source>
</reference>
<evidence type="ECO:0000313" key="1">
    <source>
        <dbReference type="EMBL" id="TDB53388.1"/>
    </source>
</evidence>